<dbReference type="EMBL" id="OX451741">
    <property type="protein sequence ID" value="CAI8618613.1"/>
    <property type="molecule type" value="Genomic_DNA"/>
</dbReference>
<sequence length="152" mass="17364">MLPTRTKTTIPVVVSTNKQLSFDYQTTTTIHLKTTTWSYKKGERNSTCRSLPDEAFQESCIETIIVIVRELLLMHVYNAEACTMLKDKKRRWGMLSKGAILQVNEALGMEDLMLKWKLEEGFVLNICELAATRLSSVWNRFLGFVDSLAALQ</sequence>
<evidence type="ECO:0000313" key="1">
    <source>
        <dbReference type="EMBL" id="CAI8618613.1"/>
    </source>
</evidence>
<keyword evidence="2" id="KW-1185">Reference proteome</keyword>
<protein>
    <submittedName>
        <fullName evidence="1">Uncharacterized protein</fullName>
    </submittedName>
</protein>
<proteinExistence type="predicted"/>
<evidence type="ECO:0000313" key="2">
    <source>
        <dbReference type="Proteomes" id="UP001157006"/>
    </source>
</evidence>
<reference evidence="1 2" key="1">
    <citation type="submission" date="2023-01" db="EMBL/GenBank/DDBJ databases">
        <authorList>
            <person name="Kreplak J."/>
        </authorList>
    </citation>
    <scope>NUCLEOTIDE SEQUENCE [LARGE SCALE GENOMIC DNA]</scope>
</reference>
<dbReference type="AlphaFoldDB" id="A0AAV1BAM3"/>
<organism evidence="1 2">
    <name type="scientific">Vicia faba</name>
    <name type="common">Broad bean</name>
    <name type="synonym">Faba vulgaris</name>
    <dbReference type="NCBI Taxonomy" id="3906"/>
    <lineage>
        <taxon>Eukaryota</taxon>
        <taxon>Viridiplantae</taxon>
        <taxon>Streptophyta</taxon>
        <taxon>Embryophyta</taxon>
        <taxon>Tracheophyta</taxon>
        <taxon>Spermatophyta</taxon>
        <taxon>Magnoliopsida</taxon>
        <taxon>eudicotyledons</taxon>
        <taxon>Gunneridae</taxon>
        <taxon>Pentapetalae</taxon>
        <taxon>rosids</taxon>
        <taxon>fabids</taxon>
        <taxon>Fabales</taxon>
        <taxon>Fabaceae</taxon>
        <taxon>Papilionoideae</taxon>
        <taxon>50 kb inversion clade</taxon>
        <taxon>NPAAA clade</taxon>
        <taxon>Hologalegina</taxon>
        <taxon>IRL clade</taxon>
        <taxon>Fabeae</taxon>
        <taxon>Vicia</taxon>
    </lineage>
</organism>
<name>A0AAV1BAM3_VICFA</name>
<dbReference type="Proteomes" id="UP001157006">
    <property type="component" value="Chromosome 6"/>
</dbReference>
<gene>
    <name evidence="1" type="ORF">VFH_VI131440</name>
</gene>
<accession>A0AAV1BAM3</accession>